<feature type="compositionally biased region" description="Polar residues" evidence="1">
    <location>
        <begin position="59"/>
        <end position="71"/>
    </location>
</feature>
<dbReference type="Pfam" id="PF19756">
    <property type="entry name" value="DUF6243"/>
    <property type="match status" value="1"/>
</dbReference>
<dbReference type="RefSeq" id="WP_378286129.1">
    <property type="nucleotide sequence ID" value="NZ_JBHSON010000053.1"/>
</dbReference>
<sequence length="71" mass="7475">MARSKNGMLGVGGQRRNISRKALRGEGGPSSQGRKDAAAQKKELLERMRARNAAAETGASDSGQDNDTSES</sequence>
<gene>
    <name evidence="2" type="ORF">ACFPZN_32600</name>
</gene>
<evidence type="ECO:0000313" key="3">
    <source>
        <dbReference type="Proteomes" id="UP001596074"/>
    </source>
</evidence>
<name>A0ABW1A4L4_9ACTN</name>
<organism evidence="2 3">
    <name type="scientific">Actinomadura rugatobispora</name>
    <dbReference type="NCBI Taxonomy" id="1994"/>
    <lineage>
        <taxon>Bacteria</taxon>
        <taxon>Bacillati</taxon>
        <taxon>Actinomycetota</taxon>
        <taxon>Actinomycetes</taxon>
        <taxon>Streptosporangiales</taxon>
        <taxon>Thermomonosporaceae</taxon>
        <taxon>Actinomadura</taxon>
    </lineage>
</organism>
<dbReference type="Proteomes" id="UP001596074">
    <property type="component" value="Unassembled WGS sequence"/>
</dbReference>
<feature type="region of interest" description="Disordered" evidence="1">
    <location>
        <begin position="1"/>
        <end position="71"/>
    </location>
</feature>
<feature type="compositionally biased region" description="Basic and acidic residues" evidence="1">
    <location>
        <begin position="33"/>
        <end position="49"/>
    </location>
</feature>
<dbReference type="InterPro" id="IPR046210">
    <property type="entry name" value="DUF6243"/>
</dbReference>
<dbReference type="EMBL" id="JBHSON010000053">
    <property type="protein sequence ID" value="MFC5750391.1"/>
    <property type="molecule type" value="Genomic_DNA"/>
</dbReference>
<accession>A0ABW1A4L4</accession>
<evidence type="ECO:0000256" key="1">
    <source>
        <dbReference type="SAM" id="MobiDB-lite"/>
    </source>
</evidence>
<reference evidence="3" key="1">
    <citation type="journal article" date="2019" name="Int. J. Syst. Evol. Microbiol.">
        <title>The Global Catalogue of Microorganisms (GCM) 10K type strain sequencing project: providing services to taxonomists for standard genome sequencing and annotation.</title>
        <authorList>
            <consortium name="The Broad Institute Genomics Platform"/>
            <consortium name="The Broad Institute Genome Sequencing Center for Infectious Disease"/>
            <person name="Wu L."/>
            <person name="Ma J."/>
        </authorList>
    </citation>
    <scope>NUCLEOTIDE SEQUENCE [LARGE SCALE GENOMIC DNA]</scope>
    <source>
        <strain evidence="3">KCTC 42087</strain>
    </source>
</reference>
<comment type="caution">
    <text evidence="2">The sequence shown here is derived from an EMBL/GenBank/DDBJ whole genome shotgun (WGS) entry which is preliminary data.</text>
</comment>
<protein>
    <submittedName>
        <fullName evidence="2">DUF6243 family protein</fullName>
    </submittedName>
</protein>
<proteinExistence type="predicted"/>
<evidence type="ECO:0000313" key="2">
    <source>
        <dbReference type="EMBL" id="MFC5750391.1"/>
    </source>
</evidence>
<keyword evidence="3" id="KW-1185">Reference proteome</keyword>